<evidence type="ECO:0000313" key="3">
    <source>
        <dbReference type="Proteomes" id="UP000190027"/>
    </source>
</evidence>
<name>A0A1T4Y9P8_9BACT</name>
<dbReference type="InterPro" id="IPR037522">
    <property type="entry name" value="HD_GYP_dom"/>
</dbReference>
<reference evidence="2 3" key="1">
    <citation type="submission" date="2017-02" db="EMBL/GenBank/DDBJ databases">
        <authorList>
            <person name="Peterson S.W."/>
        </authorList>
    </citation>
    <scope>NUCLEOTIDE SEQUENCE [LARGE SCALE GENOMIC DNA]</scope>
    <source>
        <strain evidence="2 3">DSM 16080</strain>
    </source>
</reference>
<accession>A0A1T4Y9P8</accession>
<dbReference type="Proteomes" id="UP000190027">
    <property type="component" value="Unassembled WGS sequence"/>
</dbReference>
<dbReference type="Pfam" id="PF13487">
    <property type="entry name" value="HD_5"/>
    <property type="match status" value="1"/>
</dbReference>
<feature type="domain" description="HD-GYP" evidence="1">
    <location>
        <begin position="141"/>
        <end position="337"/>
    </location>
</feature>
<organism evidence="2 3">
    <name type="scientific">Paucidesulfovibrio gracilis DSM 16080</name>
    <dbReference type="NCBI Taxonomy" id="1121449"/>
    <lineage>
        <taxon>Bacteria</taxon>
        <taxon>Pseudomonadati</taxon>
        <taxon>Thermodesulfobacteriota</taxon>
        <taxon>Desulfovibrionia</taxon>
        <taxon>Desulfovibrionales</taxon>
        <taxon>Desulfovibrionaceae</taxon>
        <taxon>Paucidesulfovibrio</taxon>
    </lineage>
</organism>
<dbReference type="PROSITE" id="PS51832">
    <property type="entry name" value="HD_GYP"/>
    <property type="match status" value="1"/>
</dbReference>
<dbReference type="CDD" id="cd00077">
    <property type="entry name" value="HDc"/>
    <property type="match status" value="1"/>
</dbReference>
<dbReference type="STRING" id="1121449.SAMN02745704_02889"/>
<dbReference type="EMBL" id="FUYC01000039">
    <property type="protein sequence ID" value="SKA97995.1"/>
    <property type="molecule type" value="Genomic_DNA"/>
</dbReference>
<dbReference type="Gene3D" id="1.10.3210.10">
    <property type="entry name" value="Hypothetical protein af1432"/>
    <property type="match status" value="1"/>
</dbReference>
<protein>
    <submittedName>
        <fullName evidence="2">HD domain-containing protein</fullName>
    </submittedName>
</protein>
<dbReference type="SUPFAM" id="SSF109604">
    <property type="entry name" value="HD-domain/PDEase-like"/>
    <property type="match status" value="1"/>
</dbReference>
<gene>
    <name evidence="2" type="ORF">SAMN02745704_02889</name>
</gene>
<keyword evidence="3" id="KW-1185">Reference proteome</keyword>
<dbReference type="PANTHER" id="PTHR43155">
    <property type="entry name" value="CYCLIC DI-GMP PHOSPHODIESTERASE PA4108-RELATED"/>
    <property type="match status" value="1"/>
</dbReference>
<proteinExistence type="predicted"/>
<sequence length="401" mass="44258">MFVTAVADGWVPLSQGVSGIPGYVHSADEILALARQGYREVFVDMRAAVSGGRRVSRFTDGNAQARDLDRELERLPDGQRGTVISAQRDDPMGEQLDARVRMVRACYGETLRVVGELFTAAAQGRSVRMSLAREAVQLALDTVPNDSAAWFWAARLEQYGAWLHVHSVNVFALSLQFGLDLGLKREALTCLGVAALLHDVGQTRLPVDLMGRRGPFTDDQEQIFRTHCAEGEALLRQQPDVPPSVLRSVREHHERHDGKGYPDGLAGDRRGLFGRILALADALERMMGTGSQGERVSPAQAVNLLYAGRGRAHAEEDLERFIRFAGVFPPGSMVRISDGRYGMVWRHDPEHPLSPLVNVAYDETRRPISPVRVPLAAEGLRAEQAMRVQLEQTHPQRLAPA</sequence>
<dbReference type="SMART" id="SM00471">
    <property type="entry name" value="HDc"/>
    <property type="match status" value="1"/>
</dbReference>
<dbReference type="InterPro" id="IPR003607">
    <property type="entry name" value="HD/PDEase_dom"/>
</dbReference>
<dbReference type="AlphaFoldDB" id="A0A1T4Y9P8"/>
<evidence type="ECO:0000259" key="1">
    <source>
        <dbReference type="PROSITE" id="PS51832"/>
    </source>
</evidence>
<evidence type="ECO:0000313" key="2">
    <source>
        <dbReference type="EMBL" id="SKA97995.1"/>
    </source>
</evidence>
<dbReference type="PANTHER" id="PTHR43155:SF2">
    <property type="entry name" value="CYCLIC DI-GMP PHOSPHODIESTERASE PA4108"/>
    <property type="match status" value="1"/>
</dbReference>